<evidence type="ECO:0000256" key="4">
    <source>
        <dbReference type="ARBA" id="ARBA00023004"/>
    </source>
</evidence>
<dbReference type="SMART" id="SM00729">
    <property type="entry name" value="Elp3"/>
    <property type="match status" value="1"/>
</dbReference>
<dbReference type="KEGG" id="samy:DB32_000373"/>
<dbReference type="SFLD" id="SFLDS00029">
    <property type="entry name" value="Radical_SAM"/>
    <property type="match status" value="1"/>
</dbReference>
<evidence type="ECO:0000259" key="6">
    <source>
        <dbReference type="PROSITE" id="PS51918"/>
    </source>
</evidence>
<dbReference type="InterPro" id="IPR058240">
    <property type="entry name" value="rSAM_sf"/>
</dbReference>
<dbReference type="InterPro" id="IPR006638">
    <property type="entry name" value="Elp3/MiaA/NifB-like_rSAM"/>
</dbReference>
<organism evidence="7 8">
    <name type="scientific">Sandaracinus amylolyticus</name>
    <dbReference type="NCBI Taxonomy" id="927083"/>
    <lineage>
        <taxon>Bacteria</taxon>
        <taxon>Pseudomonadati</taxon>
        <taxon>Myxococcota</taxon>
        <taxon>Polyangia</taxon>
        <taxon>Polyangiales</taxon>
        <taxon>Sandaracinaceae</taxon>
        <taxon>Sandaracinus</taxon>
    </lineage>
</organism>
<name>A0A0F6SDC9_9BACT</name>
<sequence length="615" mass="68320">MIASGWRGRKALVKVGYGCNENCTFCHTAEVRHIDGASAEVVAKIHRAKQLGHGMVVFSGGEPTIRGELLEWASLTARLGMDVGLVTNGLVLAYPEKLDALLERRLRYVYMSLHGVGRIHDRLVRSEAWEAAYRAVQNLAGRGLDLTINCVVTQQNLEHLIPLVDALLPYPDLRLKFSMVQPKGGGKRLFDAITPRVSDVADRAARAIRHGQEQVAKRGASGPTFGHDGIPHCLLPGLEPLYDDLKTHRFATMCDIGEPDFFPVDEALNVQPEEICGGCPKRGPCPGLFRGYAEQFGVEEIRAPEPAPRSNSFTYTFESQVATDASEAHCPLRDGELGVIPWDRGRELFVRNRGEGGYRVARFRSDTRDFADVEIARTKHALGQLYLDVSRKPAPDDFARDLRPLRRSTLCDGCAHRDTCTGMFEPALDDDPFTRDDARVRDVLRALEGDVLDLGCGEGPYEDVWAPRATSGRVRYVGVDPHADLDALRARWPWATLVRGEGETFVVDRTFDHALILRSWNHLADPSRVVQRVVDALRVGGSLLVVDNVAFGLARTRGQTHVAHRGPARFEHYRNDDADRAARTIEGATSALVLRERHDVGPGTANQWLLRYEKR</sequence>
<dbReference type="PANTHER" id="PTHR11228:SF7">
    <property type="entry name" value="PQQA PEPTIDE CYCLASE"/>
    <property type="match status" value="1"/>
</dbReference>
<protein>
    <submittedName>
        <fullName evidence="7">Radical SAM domain heme biosynthesis protein</fullName>
    </submittedName>
</protein>
<dbReference type="GO" id="GO:0046872">
    <property type="term" value="F:metal ion binding"/>
    <property type="evidence" value="ECO:0007669"/>
    <property type="project" value="UniProtKB-KW"/>
</dbReference>
<dbReference type="Pfam" id="PF04055">
    <property type="entry name" value="Radical_SAM"/>
    <property type="match status" value="1"/>
</dbReference>
<dbReference type="Pfam" id="PF08241">
    <property type="entry name" value="Methyltransf_11"/>
    <property type="match status" value="1"/>
</dbReference>
<dbReference type="EMBL" id="CP011125">
    <property type="protein sequence ID" value="AKF03224.1"/>
    <property type="molecule type" value="Genomic_DNA"/>
</dbReference>
<dbReference type="PROSITE" id="PS51918">
    <property type="entry name" value="RADICAL_SAM"/>
    <property type="match status" value="1"/>
</dbReference>
<dbReference type="STRING" id="927083.DB32_000373"/>
<dbReference type="SFLD" id="SFLDG01067">
    <property type="entry name" value="SPASM/twitch_domain_containing"/>
    <property type="match status" value="1"/>
</dbReference>
<dbReference type="CDD" id="cd01335">
    <property type="entry name" value="Radical_SAM"/>
    <property type="match status" value="1"/>
</dbReference>
<evidence type="ECO:0000313" key="7">
    <source>
        <dbReference type="EMBL" id="AKF03224.1"/>
    </source>
</evidence>
<dbReference type="CDD" id="cd02440">
    <property type="entry name" value="AdoMet_MTases"/>
    <property type="match status" value="1"/>
</dbReference>
<evidence type="ECO:0000256" key="1">
    <source>
        <dbReference type="ARBA" id="ARBA00001966"/>
    </source>
</evidence>
<dbReference type="InterPro" id="IPR050377">
    <property type="entry name" value="Radical_SAM_PqqE_MftC-like"/>
</dbReference>
<dbReference type="InterPro" id="IPR013216">
    <property type="entry name" value="Methyltransf_11"/>
</dbReference>
<reference evidence="7 8" key="1">
    <citation type="submission" date="2015-03" db="EMBL/GenBank/DDBJ databases">
        <title>Genome assembly of Sandaracinus amylolyticus DSM 53668.</title>
        <authorList>
            <person name="Sharma G."/>
            <person name="Subramanian S."/>
        </authorList>
    </citation>
    <scope>NUCLEOTIDE SEQUENCE [LARGE SCALE GENOMIC DNA]</scope>
    <source>
        <strain evidence="7 8">DSM 53668</strain>
    </source>
</reference>
<dbReference type="SUPFAM" id="SSF53335">
    <property type="entry name" value="S-adenosyl-L-methionine-dependent methyltransferases"/>
    <property type="match status" value="1"/>
</dbReference>
<evidence type="ECO:0000256" key="3">
    <source>
        <dbReference type="ARBA" id="ARBA00022723"/>
    </source>
</evidence>
<keyword evidence="2" id="KW-0949">S-adenosyl-L-methionine</keyword>
<dbReference type="Gene3D" id="3.20.20.70">
    <property type="entry name" value="Aldolase class I"/>
    <property type="match status" value="1"/>
</dbReference>
<dbReference type="Proteomes" id="UP000034883">
    <property type="component" value="Chromosome"/>
</dbReference>
<accession>A0A0F6SDC9</accession>
<keyword evidence="5" id="KW-0411">Iron-sulfur</keyword>
<evidence type="ECO:0000256" key="2">
    <source>
        <dbReference type="ARBA" id="ARBA00022691"/>
    </source>
</evidence>
<evidence type="ECO:0000313" key="8">
    <source>
        <dbReference type="Proteomes" id="UP000034883"/>
    </source>
</evidence>
<dbReference type="InterPro" id="IPR013785">
    <property type="entry name" value="Aldolase_TIM"/>
</dbReference>
<evidence type="ECO:0000256" key="5">
    <source>
        <dbReference type="ARBA" id="ARBA00023014"/>
    </source>
</evidence>
<dbReference type="AlphaFoldDB" id="A0A0F6SDC9"/>
<gene>
    <name evidence="7" type="ORF">DB32_000373</name>
</gene>
<dbReference type="PANTHER" id="PTHR11228">
    <property type="entry name" value="RADICAL SAM DOMAIN PROTEIN"/>
    <property type="match status" value="1"/>
</dbReference>
<comment type="cofactor">
    <cofactor evidence="1">
        <name>[4Fe-4S] cluster</name>
        <dbReference type="ChEBI" id="CHEBI:49883"/>
    </cofactor>
</comment>
<keyword evidence="3" id="KW-0479">Metal-binding</keyword>
<dbReference type="Gene3D" id="3.40.50.150">
    <property type="entry name" value="Vaccinia Virus protein VP39"/>
    <property type="match status" value="1"/>
</dbReference>
<feature type="domain" description="Radical SAM core" evidence="6">
    <location>
        <begin position="5"/>
        <end position="223"/>
    </location>
</feature>
<dbReference type="SUPFAM" id="SSF102114">
    <property type="entry name" value="Radical SAM enzymes"/>
    <property type="match status" value="1"/>
</dbReference>
<dbReference type="InterPro" id="IPR007197">
    <property type="entry name" value="rSAM"/>
</dbReference>
<proteinExistence type="predicted"/>
<dbReference type="GO" id="GO:0008757">
    <property type="term" value="F:S-adenosylmethionine-dependent methyltransferase activity"/>
    <property type="evidence" value="ECO:0007669"/>
    <property type="project" value="InterPro"/>
</dbReference>
<dbReference type="GO" id="GO:0051536">
    <property type="term" value="F:iron-sulfur cluster binding"/>
    <property type="evidence" value="ECO:0007669"/>
    <property type="project" value="UniProtKB-KW"/>
</dbReference>
<dbReference type="InterPro" id="IPR029063">
    <property type="entry name" value="SAM-dependent_MTases_sf"/>
</dbReference>
<keyword evidence="8" id="KW-1185">Reference proteome</keyword>
<keyword evidence="4" id="KW-0408">Iron</keyword>